<organism evidence="2 3">
    <name type="scientific">Leptotrichia hofstadii</name>
    <dbReference type="NCBI Taxonomy" id="157688"/>
    <lineage>
        <taxon>Bacteria</taxon>
        <taxon>Fusobacteriati</taxon>
        <taxon>Fusobacteriota</taxon>
        <taxon>Fusobacteriia</taxon>
        <taxon>Fusobacteriales</taxon>
        <taxon>Leptotrichiaceae</taxon>
        <taxon>Leptotrichia</taxon>
    </lineage>
</organism>
<dbReference type="RefSeq" id="WP_036087315.1">
    <property type="nucleotide sequence ID" value="NZ_AP019824.1"/>
</dbReference>
<keyword evidence="2" id="KW-0614">Plasmid</keyword>
<evidence type="ECO:0000256" key="1">
    <source>
        <dbReference type="SAM" id="Coils"/>
    </source>
</evidence>
<reference evidence="2 3" key="1">
    <citation type="submission" date="2019-07" db="EMBL/GenBank/DDBJ databases">
        <title>Complete Genome Sequence of Leptotrichia hofstadii Strain JCM16775.</title>
        <authorList>
            <person name="Watanabe S."/>
            <person name="Cui L."/>
        </authorList>
    </citation>
    <scope>NUCLEOTIDE SEQUENCE [LARGE SCALE GENOMIC DNA]</scope>
    <source>
        <strain evidence="2 3">JCM16775</strain>
        <plasmid evidence="3">pjcm16775-1 dna</plasmid>
    </source>
</reference>
<dbReference type="EMBL" id="AP019824">
    <property type="protein sequence ID" value="BBM39766.1"/>
    <property type="molecule type" value="Genomic_DNA"/>
</dbReference>
<keyword evidence="3" id="KW-1185">Reference proteome</keyword>
<gene>
    <name evidence="2" type="ORF">JCM16775_p1015</name>
</gene>
<evidence type="ECO:0008006" key="4">
    <source>
        <dbReference type="Google" id="ProtNLM"/>
    </source>
</evidence>
<protein>
    <recommendedName>
        <fullName evidence="4">DUF3102 domain-containing protein</fullName>
    </recommendedName>
</protein>
<evidence type="ECO:0000313" key="2">
    <source>
        <dbReference type="EMBL" id="BBM39766.1"/>
    </source>
</evidence>
<accession>A0A510JKS0</accession>
<dbReference type="OrthoDB" id="82181at2"/>
<dbReference type="AlphaFoldDB" id="A0A510JKS0"/>
<geneLocation type="plasmid" evidence="3">
    <name>pjcm16775-1 dna</name>
</geneLocation>
<proteinExistence type="predicted"/>
<dbReference type="Proteomes" id="UP000321892">
    <property type="component" value="Plasmid pjcm16775-1 dna"/>
</dbReference>
<evidence type="ECO:0000313" key="3">
    <source>
        <dbReference type="Proteomes" id="UP000321892"/>
    </source>
</evidence>
<dbReference type="KEGG" id="lhf:JCM16775_p1015"/>
<name>A0A510JKS0_9FUSO</name>
<sequence length="195" mass="23347">MGRFDSLKKIDELTIESIKQYESNFDFSAYEITDDNFISEIRSIENNLYMAWNLIQNRTKEMCKYLYEAQEKFKTQKDGSFMAWYKSMGLSKDQVSFSIMKYKQYLEYGENPMALESSKRTVKYINQNSENLSDEKIEEILNNPKEAPNIIKELKSKVEIDYAKRLEEINKEIKKFQRKIRQLKTEKMEIKSQLQ</sequence>
<keyword evidence="1" id="KW-0175">Coiled coil</keyword>
<feature type="coiled-coil region" evidence="1">
    <location>
        <begin position="159"/>
        <end position="193"/>
    </location>
</feature>